<feature type="compositionally biased region" description="Polar residues" evidence="11">
    <location>
        <begin position="174"/>
        <end position="183"/>
    </location>
</feature>
<keyword evidence="3" id="KW-1003">Cell membrane</keyword>
<evidence type="ECO:0000256" key="4">
    <source>
        <dbReference type="ARBA" id="ARBA00022519"/>
    </source>
</evidence>
<keyword evidence="7 12" id="KW-1133">Transmembrane helix</keyword>
<evidence type="ECO:0000256" key="1">
    <source>
        <dbReference type="ARBA" id="ARBA00004162"/>
    </source>
</evidence>
<dbReference type="GO" id="GO:0051301">
    <property type="term" value="P:cell division"/>
    <property type="evidence" value="ECO:0007669"/>
    <property type="project" value="UniProtKB-KW"/>
</dbReference>
<dbReference type="InterPro" id="IPR003400">
    <property type="entry name" value="ExbD"/>
</dbReference>
<name>A0A6J4J0Z1_9PROT</name>
<evidence type="ECO:0000256" key="10">
    <source>
        <dbReference type="RuleBase" id="RU003879"/>
    </source>
</evidence>
<dbReference type="InterPro" id="IPR014168">
    <property type="entry name" value="Tol-Pal_TolR"/>
</dbReference>
<evidence type="ECO:0000313" key="13">
    <source>
        <dbReference type="EMBL" id="CAA9264893.1"/>
    </source>
</evidence>
<dbReference type="Pfam" id="PF02472">
    <property type="entry name" value="ExbD"/>
    <property type="match status" value="1"/>
</dbReference>
<keyword evidence="4" id="KW-0997">Cell inner membrane</keyword>
<dbReference type="GO" id="GO:0022857">
    <property type="term" value="F:transmembrane transporter activity"/>
    <property type="evidence" value="ECO:0007669"/>
    <property type="project" value="InterPro"/>
</dbReference>
<comment type="subcellular location">
    <subcellularLocation>
        <location evidence="1">Cell membrane</location>
        <topology evidence="1">Single-pass membrane protein</topology>
    </subcellularLocation>
    <subcellularLocation>
        <location evidence="10">Cell membrane</location>
        <topology evidence="10">Single-pass type II membrane protein</topology>
    </subcellularLocation>
</comment>
<evidence type="ECO:0000256" key="8">
    <source>
        <dbReference type="ARBA" id="ARBA00023136"/>
    </source>
</evidence>
<dbReference type="NCBIfam" id="TIGR02801">
    <property type="entry name" value="tolR"/>
    <property type="match status" value="1"/>
</dbReference>
<comment type="similarity">
    <text evidence="2 10">Belongs to the ExbD/TolR family.</text>
</comment>
<protein>
    <submittedName>
        <fullName evidence="13">Tol biopolymer transport system, TolR protein</fullName>
    </submittedName>
</protein>
<gene>
    <name evidence="13" type="ORF">AVDCRST_MAG08-2877</name>
</gene>
<keyword evidence="9" id="KW-0131">Cell cycle</keyword>
<evidence type="ECO:0000256" key="6">
    <source>
        <dbReference type="ARBA" id="ARBA00022692"/>
    </source>
</evidence>
<evidence type="ECO:0000256" key="3">
    <source>
        <dbReference type="ARBA" id="ARBA00022475"/>
    </source>
</evidence>
<dbReference type="Gene3D" id="3.30.420.270">
    <property type="match status" value="1"/>
</dbReference>
<dbReference type="PANTHER" id="PTHR30558">
    <property type="entry name" value="EXBD MEMBRANE COMPONENT OF PMF-DRIVEN MACROMOLECULE IMPORT SYSTEM"/>
    <property type="match status" value="1"/>
</dbReference>
<keyword evidence="8 12" id="KW-0472">Membrane</keyword>
<keyword evidence="5" id="KW-0132">Cell division</keyword>
<keyword evidence="6 10" id="KW-0812">Transmembrane</keyword>
<evidence type="ECO:0000256" key="2">
    <source>
        <dbReference type="ARBA" id="ARBA00005811"/>
    </source>
</evidence>
<proteinExistence type="inferred from homology"/>
<dbReference type="PANTHER" id="PTHR30558:SF7">
    <property type="entry name" value="TOL-PAL SYSTEM PROTEIN TOLR"/>
    <property type="match status" value="1"/>
</dbReference>
<dbReference type="GO" id="GO:0015031">
    <property type="term" value="P:protein transport"/>
    <property type="evidence" value="ECO:0007669"/>
    <property type="project" value="UniProtKB-KW"/>
</dbReference>
<reference evidence="13" key="1">
    <citation type="submission" date="2020-02" db="EMBL/GenBank/DDBJ databases">
        <authorList>
            <person name="Meier V. D."/>
        </authorList>
    </citation>
    <scope>NUCLEOTIDE SEQUENCE</scope>
    <source>
        <strain evidence="13">AVDCRST_MAG08</strain>
    </source>
</reference>
<evidence type="ECO:0000256" key="9">
    <source>
        <dbReference type="ARBA" id="ARBA00023306"/>
    </source>
</evidence>
<dbReference type="AlphaFoldDB" id="A0A6J4J0Z1"/>
<organism evidence="13">
    <name type="scientific">uncultured Acetobacteraceae bacterium</name>
    <dbReference type="NCBI Taxonomy" id="169975"/>
    <lineage>
        <taxon>Bacteria</taxon>
        <taxon>Pseudomonadati</taxon>
        <taxon>Pseudomonadota</taxon>
        <taxon>Alphaproteobacteria</taxon>
        <taxon>Acetobacterales</taxon>
        <taxon>Acetobacteraceae</taxon>
        <taxon>environmental samples</taxon>
    </lineage>
</organism>
<keyword evidence="10" id="KW-0653">Protein transport</keyword>
<dbReference type="GO" id="GO:0005886">
    <property type="term" value="C:plasma membrane"/>
    <property type="evidence" value="ECO:0007669"/>
    <property type="project" value="UniProtKB-SubCell"/>
</dbReference>
<sequence>MAASLSGGRRSGGRRAGRYRPMAEINVTPLVDVMLVLLIIFMVAAPLMTVGVPVDLPKTQASALNQENEPITITVNPEGKIFLQETEVAIEGLVPQLQAIAGAQQAGTERRIFVRGDRAISYGRVMEVMGTVSAGGFTRVALLAEQPGRTGAGAPGGAARPPQAPAPPNGGARNSNGTTAPRG</sequence>
<evidence type="ECO:0000256" key="12">
    <source>
        <dbReference type="SAM" id="Phobius"/>
    </source>
</evidence>
<accession>A0A6J4J0Z1</accession>
<keyword evidence="10" id="KW-0813">Transport</keyword>
<evidence type="ECO:0000256" key="11">
    <source>
        <dbReference type="SAM" id="MobiDB-lite"/>
    </source>
</evidence>
<evidence type="ECO:0000256" key="5">
    <source>
        <dbReference type="ARBA" id="ARBA00022618"/>
    </source>
</evidence>
<dbReference type="EMBL" id="CADCTG010000212">
    <property type="protein sequence ID" value="CAA9264893.1"/>
    <property type="molecule type" value="Genomic_DNA"/>
</dbReference>
<feature type="transmembrane region" description="Helical" evidence="12">
    <location>
        <begin position="27"/>
        <end position="48"/>
    </location>
</feature>
<evidence type="ECO:0000256" key="7">
    <source>
        <dbReference type="ARBA" id="ARBA00022989"/>
    </source>
</evidence>
<feature type="region of interest" description="Disordered" evidence="11">
    <location>
        <begin position="147"/>
        <end position="183"/>
    </location>
</feature>